<gene>
    <name evidence="1" type="ORF">T02_12346</name>
</gene>
<dbReference type="EMBL" id="JYDW01001698">
    <property type="protein sequence ID" value="KRZ46960.1"/>
    <property type="molecule type" value="Genomic_DNA"/>
</dbReference>
<evidence type="ECO:0000313" key="2">
    <source>
        <dbReference type="Proteomes" id="UP000054721"/>
    </source>
</evidence>
<keyword evidence="2" id="KW-1185">Reference proteome</keyword>
<evidence type="ECO:0000313" key="1">
    <source>
        <dbReference type="EMBL" id="KRZ46960.1"/>
    </source>
</evidence>
<proteinExistence type="predicted"/>
<dbReference type="AlphaFoldDB" id="A0A0V1KI88"/>
<protein>
    <submittedName>
        <fullName evidence="1">Uncharacterized protein</fullName>
    </submittedName>
</protein>
<sequence length="43" mass="4712">MSLNWLQLQGNPTPSSGLCGHCTHVLFQNKISHPDVFSLISGF</sequence>
<accession>A0A0V1KI88</accession>
<dbReference type="Proteomes" id="UP000054721">
    <property type="component" value="Unassembled WGS sequence"/>
</dbReference>
<name>A0A0V1KI88_9BILA</name>
<comment type="caution">
    <text evidence="1">The sequence shown here is derived from an EMBL/GenBank/DDBJ whole genome shotgun (WGS) entry which is preliminary data.</text>
</comment>
<organism evidence="1 2">
    <name type="scientific">Trichinella nativa</name>
    <dbReference type="NCBI Taxonomy" id="6335"/>
    <lineage>
        <taxon>Eukaryota</taxon>
        <taxon>Metazoa</taxon>
        <taxon>Ecdysozoa</taxon>
        <taxon>Nematoda</taxon>
        <taxon>Enoplea</taxon>
        <taxon>Dorylaimia</taxon>
        <taxon>Trichinellida</taxon>
        <taxon>Trichinellidae</taxon>
        <taxon>Trichinella</taxon>
    </lineage>
</organism>
<reference evidence="1 2" key="1">
    <citation type="submission" date="2015-05" db="EMBL/GenBank/DDBJ databases">
        <title>Evolution of Trichinella species and genotypes.</title>
        <authorList>
            <person name="Korhonen P.K."/>
            <person name="Edoardo P."/>
            <person name="Giuseppe L.R."/>
            <person name="Gasser R.B."/>
        </authorList>
    </citation>
    <scope>NUCLEOTIDE SEQUENCE [LARGE SCALE GENOMIC DNA]</scope>
    <source>
        <strain evidence="1">ISS10</strain>
    </source>
</reference>